<organism evidence="2 3">
    <name type="scientific">Candidatus Cardinium hertigii</name>
    <dbReference type="NCBI Taxonomy" id="247481"/>
    <lineage>
        <taxon>Bacteria</taxon>
        <taxon>Pseudomonadati</taxon>
        <taxon>Bacteroidota</taxon>
        <taxon>Cytophagia</taxon>
        <taxon>Cytophagales</taxon>
        <taxon>Amoebophilaceae</taxon>
        <taxon>Candidatus Cardinium</taxon>
    </lineage>
</organism>
<evidence type="ECO:0000313" key="3">
    <source>
        <dbReference type="Proteomes" id="UP000245872"/>
    </source>
</evidence>
<evidence type="ECO:0000313" key="2">
    <source>
        <dbReference type="EMBL" id="AWN81537.1"/>
    </source>
</evidence>
<evidence type="ECO:0000256" key="1">
    <source>
        <dbReference type="SAM" id="Phobius"/>
    </source>
</evidence>
<feature type="transmembrane region" description="Helical" evidence="1">
    <location>
        <begin position="6"/>
        <end position="28"/>
    </location>
</feature>
<dbReference type="KEGG" id="cher:DK880_00204"/>
<protein>
    <submittedName>
        <fullName evidence="2">Uncharacterized protein</fullName>
    </submittedName>
</protein>
<proteinExistence type="predicted"/>
<name>A0A2Z3L7D3_9BACT</name>
<sequence>MGYPTFGLAPFLDLSVFHIVIPLLFSLAGERKRFVKL</sequence>
<keyword evidence="1" id="KW-0812">Transmembrane</keyword>
<gene>
    <name evidence="2" type="ORF">DK880_00204</name>
</gene>
<keyword evidence="3" id="KW-1185">Reference proteome</keyword>
<keyword evidence="1" id="KW-1133">Transmembrane helix</keyword>
<reference evidence="2 3" key="1">
    <citation type="submission" date="2018-05" db="EMBL/GenBank/DDBJ databases">
        <title>Candidatus Cardinium hertigii Genome Assembly.</title>
        <authorList>
            <person name="Showmaker K.C."/>
            <person name="Walden K.O."/>
            <person name="Fields C.J."/>
            <person name="Lambert K.N."/>
            <person name="Hudson M.E."/>
        </authorList>
    </citation>
    <scope>NUCLEOTIDE SEQUENCE [LARGE SCALE GENOMIC DNA]</scope>
    <source>
        <strain evidence="3">cHgTN10</strain>
    </source>
</reference>
<keyword evidence="1" id="KW-0472">Membrane</keyword>
<dbReference type="Proteomes" id="UP000245872">
    <property type="component" value="Chromosome"/>
</dbReference>
<dbReference type="AlphaFoldDB" id="A0A2Z3L7D3"/>
<dbReference type="EMBL" id="CP029619">
    <property type="protein sequence ID" value="AWN81537.1"/>
    <property type="molecule type" value="Genomic_DNA"/>
</dbReference>
<accession>A0A2Z3L7D3</accession>